<dbReference type="EMBL" id="AUZY01005628">
    <property type="protein sequence ID" value="EQD57883.1"/>
    <property type="molecule type" value="Genomic_DNA"/>
</dbReference>
<reference evidence="8" key="1">
    <citation type="submission" date="2013-08" db="EMBL/GenBank/DDBJ databases">
        <authorList>
            <person name="Mendez C."/>
            <person name="Richter M."/>
            <person name="Ferrer M."/>
            <person name="Sanchez J."/>
        </authorList>
    </citation>
    <scope>NUCLEOTIDE SEQUENCE</scope>
</reference>
<sequence length="74" mass="8028">MPFLALAVAMIVVDATIVNVAVPTIIRDLHLSATEAEWLNSAYALVFASLLITLGHAGDRWGRRRLYLSGTAFS</sequence>
<comment type="subcellular location">
    <subcellularLocation>
        <location evidence="1">Membrane</location>
        <topology evidence="1">Multi-pass membrane protein</topology>
    </subcellularLocation>
</comment>
<evidence type="ECO:0000313" key="8">
    <source>
        <dbReference type="EMBL" id="EQD57883.1"/>
    </source>
</evidence>
<evidence type="ECO:0000256" key="6">
    <source>
        <dbReference type="SAM" id="Phobius"/>
    </source>
</evidence>
<evidence type="ECO:0000259" key="7">
    <source>
        <dbReference type="PROSITE" id="PS50850"/>
    </source>
</evidence>
<dbReference type="GO" id="GO:0022857">
    <property type="term" value="F:transmembrane transporter activity"/>
    <property type="evidence" value="ECO:0007669"/>
    <property type="project" value="InterPro"/>
</dbReference>
<dbReference type="Pfam" id="PF07690">
    <property type="entry name" value="MFS_1"/>
    <property type="match status" value="1"/>
</dbReference>
<feature type="transmembrane region" description="Helical" evidence="6">
    <location>
        <begin position="39"/>
        <end position="57"/>
    </location>
</feature>
<reference evidence="8" key="2">
    <citation type="journal article" date="2014" name="ISME J.">
        <title>Microbial stratification in low pH oxic and suboxic macroscopic growths along an acid mine drainage.</title>
        <authorList>
            <person name="Mendez-Garcia C."/>
            <person name="Mesa V."/>
            <person name="Sprenger R.R."/>
            <person name="Richter M."/>
            <person name="Diez M.S."/>
            <person name="Solano J."/>
            <person name="Bargiela R."/>
            <person name="Golyshina O.V."/>
            <person name="Manteca A."/>
            <person name="Ramos J.L."/>
            <person name="Gallego J.R."/>
            <person name="Llorente I."/>
            <person name="Martins Dos Santos V.A."/>
            <person name="Jensen O.N."/>
            <person name="Pelaez A.I."/>
            <person name="Sanchez J."/>
            <person name="Ferrer M."/>
        </authorList>
    </citation>
    <scope>NUCLEOTIDE SEQUENCE</scope>
</reference>
<comment type="caution">
    <text evidence="8">The sequence shown here is derived from an EMBL/GenBank/DDBJ whole genome shotgun (WGS) entry which is preliminary data.</text>
</comment>
<dbReference type="PROSITE" id="PS50850">
    <property type="entry name" value="MFS"/>
    <property type="match status" value="1"/>
</dbReference>
<dbReference type="SUPFAM" id="SSF103473">
    <property type="entry name" value="MFS general substrate transporter"/>
    <property type="match status" value="1"/>
</dbReference>
<dbReference type="PANTHER" id="PTHR42718">
    <property type="entry name" value="MAJOR FACILITATOR SUPERFAMILY MULTIDRUG TRANSPORTER MFSC"/>
    <property type="match status" value="1"/>
</dbReference>
<dbReference type="InterPro" id="IPR036259">
    <property type="entry name" value="MFS_trans_sf"/>
</dbReference>
<gene>
    <name evidence="8" type="ORF">B1B_08609</name>
</gene>
<dbReference type="Gene3D" id="1.20.1720.10">
    <property type="entry name" value="Multidrug resistance protein D"/>
    <property type="match status" value="1"/>
</dbReference>
<proteinExistence type="predicted"/>
<accession>T1AN08</accession>
<evidence type="ECO:0000256" key="5">
    <source>
        <dbReference type="ARBA" id="ARBA00023136"/>
    </source>
</evidence>
<keyword evidence="2" id="KW-0813">Transport</keyword>
<evidence type="ECO:0000256" key="3">
    <source>
        <dbReference type="ARBA" id="ARBA00022692"/>
    </source>
</evidence>
<dbReference type="InterPro" id="IPR011701">
    <property type="entry name" value="MFS"/>
</dbReference>
<protein>
    <submittedName>
        <fullName evidence="8">Major facilitator superfamily MFS-1</fullName>
    </submittedName>
</protein>
<evidence type="ECO:0000256" key="1">
    <source>
        <dbReference type="ARBA" id="ARBA00004141"/>
    </source>
</evidence>
<evidence type="ECO:0000256" key="2">
    <source>
        <dbReference type="ARBA" id="ARBA00022448"/>
    </source>
</evidence>
<feature type="domain" description="Major facilitator superfamily (MFS) profile" evidence="7">
    <location>
        <begin position="1"/>
        <end position="74"/>
    </location>
</feature>
<keyword evidence="4 6" id="KW-1133">Transmembrane helix</keyword>
<dbReference type="PANTHER" id="PTHR42718:SF9">
    <property type="entry name" value="MAJOR FACILITATOR SUPERFAMILY MULTIDRUG TRANSPORTER MFSC"/>
    <property type="match status" value="1"/>
</dbReference>
<dbReference type="GO" id="GO:0016020">
    <property type="term" value="C:membrane"/>
    <property type="evidence" value="ECO:0007669"/>
    <property type="project" value="UniProtKB-SubCell"/>
</dbReference>
<name>T1AN08_9ZZZZ</name>
<dbReference type="AlphaFoldDB" id="T1AN08"/>
<evidence type="ECO:0000256" key="4">
    <source>
        <dbReference type="ARBA" id="ARBA00022989"/>
    </source>
</evidence>
<keyword evidence="5 6" id="KW-0472">Membrane</keyword>
<organism evidence="8">
    <name type="scientific">mine drainage metagenome</name>
    <dbReference type="NCBI Taxonomy" id="410659"/>
    <lineage>
        <taxon>unclassified sequences</taxon>
        <taxon>metagenomes</taxon>
        <taxon>ecological metagenomes</taxon>
    </lineage>
</organism>
<dbReference type="InterPro" id="IPR020846">
    <property type="entry name" value="MFS_dom"/>
</dbReference>
<keyword evidence="3 6" id="KW-0812">Transmembrane</keyword>